<dbReference type="Proteomes" id="UP000695562">
    <property type="component" value="Unassembled WGS sequence"/>
</dbReference>
<proteinExistence type="predicted"/>
<feature type="compositionally biased region" description="Low complexity" evidence="1">
    <location>
        <begin position="204"/>
        <end position="220"/>
    </location>
</feature>
<evidence type="ECO:0000313" key="2">
    <source>
        <dbReference type="EMBL" id="KAF2074777.1"/>
    </source>
</evidence>
<feature type="compositionally biased region" description="Acidic residues" evidence="1">
    <location>
        <begin position="311"/>
        <end position="323"/>
    </location>
</feature>
<reference evidence="2" key="1">
    <citation type="submission" date="2020-01" db="EMBL/GenBank/DDBJ databases">
        <title>Development of genomics and gene disruption for Polysphondylium violaceum indicates a role for the polyketide synthase stlB in stalk morphogenesis.</title>
        <authorList>
            <person name="Narita B."/>
            <person name="Kawabe Y."/>
            <person name="Kin K."/>
            <person name="Saito T."/>
            <person name="Gibbs R."/>
            <person name="Kuspa A."/>
            <person name="Muzny D."/>
            <person name="Queller D."/>
            <person name="Richards S."/>
            <person name="Strassman J."/>
            <person name="Sucgang R."/>
            <person name="Worley K."/>
            <person name="Schaap P."/>
        </authorList>
    </citation>
    <scope>NUCLEOTIDE SEQUENCE</scope>
    <source>
        <strain evidence="2">QSvi11</strain>
    </source>
</reference>
<organism evidence="2 3">
    <name type="scientific">Polysphondylium violaceum</name>
    <dbReference type="NCBI Taxonomy" id="133409"/>
    <lineage>
        <taxon>Eukaryota</taxon>
        <taxon>Amoebozoa</taxon>
        <taxon>Evosea</taxon>
        <taxon>Eumycetozoa</taxon>
        <taxon>Dictyostelia</taxon>
        <taxon>Dictyosteliales</taxon>
        <taxon>Dictyosteliaceae</taxon>
        <taxon>Polysphondylium</taxon>
    </lineage>
</organism>
<dbReference type="AlphaFoldDB" id="A0A8J4V5M8"/>
<protein>
    <submittedName>
        <fullName evidence="2">Uncharacterized protein</fullName>
    </submittedName>
</protein>
<evidence type="ECO:0000313" key="3">
    <source>
        <dbReference type="Proteomes" id="UP000695562"/>
    </source>
</evidence>
<feature type="region of interest" description="Disordered" evidence="1">
    <location>
        <begin position="204"/>
        <end position="228"/>
    </location>
</feature>
<keyword evidence="3" id="KW-1185">Reference proteome</keyword>
<evidence type="ECO:0000256" key="1">
    <source>
        <dbReference type="SAM" id="MobiDB-lite"/>
    </source>
</evidence>
<name>A0A8J4V5M8_9MYCE</name>
<sequence length="380" mass="44590">MIVYIRTRQSYQYGRDRTRCPVHPGDNIMVLGNYVNVTDKRDAPFNWYFNGKQLNANKSFQHYNIKDKDVIETNLNPLALAVLYITIKRFEDQLAPGVDKHALIQEKEAVKVLYLGEVPYLGEQVYRFAEYTKYKLHIDEINNVLEEYRLFDKKKEDPLGHFISRVHEKFNPDKNDYFRRELQELKERRIKAIRNRFITPSILSYSSSNNNNNSNNKNNSPQLSDDKTLNHQNTINLATINISTPKINSSNNLLDRFNNTMDQIEVDKSMAVICNNNSNIININDDQQDYNKKYSTTEETASDTASISISDTEEYDSDNADDQEMSFDYEVTLNKSKIKSNEKTLYERLQFIEQENLKLLLNYPKENLNLLPRLFHFEKS</sequence>
<feature type="region of interest" description="Disordered" evidence="1">
    <location>
        <begin position="304"/>
        <end position="323"/>
    </location>
</feature>
<comment type="caution">
    <text evidence="2">The sequence shown here is derived from an EMBL/GenBank/DDBJ whole genome shotgun (WGS) entry which is preliminary data.</text>
</comment>
<gene>
    <name evidence="2" type="ORF">CYY_003923</name>
</gene>
<accession>A0A8J4V5M8</accession>
<dbReference type="EMBL" id="AJWJ01000130">
    <property type="protein sequence ID" value="KAF2074777.1"/>
    <property type="molecule type" value="Genomic_DNA"/>
</dbReference>